<dbReference type="SUPFAM" id="SSF47413">
    <property type="entry name" value="lambda repressor-like DNA-binding domains"/>
    <property type="match status" value="1"/>
</dbReference>
<feature type="domain" description="HTH cro/C1-type" evidence="1">
    <location>
        <begin position="6"/>
        <end position="36"/>
    </location>
</feature>
<dbReference type="CDD" id="cd00093">
    <property type="entry name" value="HTH_XRE"/>
    <property type="match status" value="1"/>
</dbReference>
<proteinExistence type="predicted"/>
<dbReference type="PROSITE" id="PS50943">
    <property type="entry name" value="HTH_CROC1"/>
    <property type="match status" value="1"/>
</dbReference>
<accession>A0A8S5T4S3</accession>
<protein>
    <submittedName>
        <fullName evidence="2">POU DOMAIN, CLASS 3, TRANSCRIPTION-DNA COMPLEX, SOX</fullName>
    </submittedName>
</protein>
<dbReference type="InterPro" id="IPR001387">
    <property type="entry name" value="Cro/C1-type_HTH"/>
</dbReference>
<sequence>MTGAMLRRIREAYDLTLAQVAEMSGLSTSVICGIESRGVSYAHVCRLHCPKRNSYRQLTWRQYLKALRLLRTGHKSAVRTQAISVRHGVLKPSPDAVLVERDGVREWVKVVEYADGRKYGFVWRDGDWYRTAWVEERFLGRKVTPRFAAGDEAYPDAGLARWRNGY</sequence>
<evidence type="ECO:0000259" key="1">
    <source>
        <dbReference type="PROSITE" id="PS50943"/>
    </source>
</evidence>
<evidence type="ECO:0000313" key="2">
    <source>
        <dbReference type="EMBL" id="DAF58246.1"/>
    </source>
</evidence>
<dbReference type="GO" id="GO:0003677">
    <property type="term" value="F:DNA binding"/>
    <property type="evidence" value="ECO:0007669"/>
    <property type="project" value="InterPro"/>
</dbReference>
<name>A0A8S5T4S3_9CAUD</name>
<dbReference type="InterPro" id="IPR010982">
    <property type="entry name" value="Lambda_DNA-bd_dom_sf"/>
</dbReference>
<reference evidence="2" key="1">
    <citation type="journal article" date="2021" name="Proc. Natl. Acad. Sci. U.S.A.">
        <title>A Catalog of Tens of Thousands of Viruses from Human Metagenomes Reveals Hidden Associations with Chronic Diseases.</title>
        <authorList>
            <person name="Tisza M.J."/>
            <person name="Buck C.B."/>
        </authorList>
    </citation>
    <scope>NUCLEOTIDE SEQUENCE</scope>
    <source>
        <strain evidence="2">CtMBu2</strain>
    </source>
</reference>
<dbReference type="Gene3D" id="1.10.260.40">
    <property type="entry name" value="lambda repressor-like DNA-binding domains"/>
    <property type="match status" value="1"/>
</dbReference>
<dbReference type="EMBL" id="BK032748">
    <property type="protein sequence ID" value="DAF58246.1"/>
    <property type="molecule type" value="Genomic_DNA"/>
</dbReference>
<organism evidence="2">
    <name type="scientific">Siphoviridae sp. ctMBu2</name>
    <dbReference type="NCBI Taxonomy" id="2827853"/>
    <lineage>
        <taxon>Viruses</taxon>
        <taxon>Duplodnaviria</taxon>
        <taxon>Heunggongvirae</taxon>
        <taxon>Uroviricota</taxon>
        <taxon>Caudoviricetes</taxon>
    </lineage>
</organism>